<protein>
    <submittedName>
        <fullName evidence="4">GNAT family N-acetyltransferase</fullName>
    </submittedName>
</protein>
<dbReference type="InterPro" id="IPR000182">
    <property type="entry name" value="GNAT_dom"/>
</dbReference>
<gene>
    <name evidence="4" type="ORF">J4573_12610</name>
</gene>
<evidence type="ECO:0000313" key="4">
    <source>
        <dbReference type="EMBL" id="MBO2447938.1"/>
    </source>
</evidence>
<dbReference type="PANTHER" id="PTHR43877">
    <property type="entry name" value="AMINOALKYLPHOSPHONATE N-ACETYLTRANSFERASE-RELATED-RELATED"/>
    <property type="match status" value="1"/>
</dbReference>
<dbReference type="EMBL" id="JAGEOJ010000004">
    <property type="protein sequence ID" value="MBO2447938.1"/>
    <property type="molecule type" value="Genomic_DNA"/>
</dbReference>
<sequence>MSRPYEVRETDWADSAGQALRKALGVEMEERYADRLSEVMADADRIGAALAVEAEDVAYVGVAYDEHVPVGHVALRRRRDELEIKRMYVTRSHRGAGVSVALLRAVEDAARARGVTRIVLQTGDRQPDAVRLDEREGYAHIPVFPPYDLLFFSICMGKSL</sequence>
<keyword evidence="5" id="KW-1185">Reference proteome</keyword>
<comment type="caution">
    <text evidence="4">The sequence shown here is derived from an EMBL/GenBank/DDBJ whole genome shotgun (WGS) entry which is preliminary data.</text>
</comment>
<dbReference type="SUPFAM" id="SSF55729">
    <property type="entry name" value="Acyl-CoA N-acyltransferases (Nat)"/>
    <property type="match status" value="1"/>
</dbReference>
<dbReference type="Proteomes" id="UP000669179">
    <property type="component" value="Unassembled WGS sequence"/>
</dbReference>
<name>A0A939T3D1_9ACTN</name>
<dbReference type="Gene3D" id="3.40.630.30">
    <property type="match status" value="1"/>
</dbReference>
<reference evidence="4" key="1">
    <citation type="submission" date="2021-03" db="EMBL/GenBank/DDBJ databases">
        <authorList>
            <person name="Kanchanasin P."/>
            <person name="Saeng-In P."/>
            <person name="Phongsopitanun W."/>
            <person name="Yuki M."/>
            <person name="Kudo T."/>
            <person name="Ohkuma M."/>
            <person name="Tanasupawat S."/>
        </authorList>
    </citation>
    <scope>NUCLEOTIDE SEQUENCE</scope>
    <source>
        <strain evidence="4">GKU 128</strain>
    </source>
</reference>
<dbReference type="Pfam" id="PF00583">
    <property type="entry name" value="Acetyltransf_1"/>
    <property type="match status" value="1"/>
</dbReference>
<accession>A0A939T3D1</accession>
<proteinExistence type="predicted"/>
<keyword evidence="1" id="KW-0808">Transferase</keyword>
<dbReference type="InterPro" id="IPR016181">
    <property type="entry name" value="Acyl_CoA_acyltransferase"/>
</dbReference>
<dbReference type="RefSeq" id="WP_208255570.1">
    <property type="nucleotide sequence ID" value="NZ_JAGEOJ010000004.1"/>
</dbReference>
<organism evidence="4 5">
    <name type="scientific">Actinomadura barringtoniae</name>
    <dbReference type="NCBI Taxonomy" id="1427535"/>
    <lineage>
        <taxon>Bacteria</taxon>
        <taxon>Bacillati</taxon>
        <taxon>Actinomycetota</taxon>
        <taxon>Actinomycetes</taxon>
        <taxon>Streptosporangiales</taxon>
        <taxon>Thermomonosporaceae</taxon>
        <taxon>Actinomadura</taxon>
    </lineage>
</organism>
<dbReference type="CDD" id="cd04301">
    <property type="entry name" value="NAT_SF"/>
    <property type="match status" value="1"/>
</dbReference>
<evidence type="ECO:0000256" key="1">
    <source>
        <dbReference type="ARBA" id="ARBA00022679"/>
    </source>
</evidence>
<evidence type="ECO:0000256" key="2">
    <source>
        <dbReference type="ARBA" id="ARBA00023315"/>
    </source>
</evidence>
<evidence type="ECO:0000313" key="5">
    <source>
        <dbReference type="Proteomes" id="UP000669179"/>
    </source>
</evidence>
<dbReference type="InterPro" id="IPR050832">
    <property type="entry name" value="Bact_Acetyltransf"/>
</dbReference>
<dbReference type="PANTHER" id="PTHR43877:SF2">
    <property type="entry name" value="AMINOALKYLPHOSPHONATE N-ACETYLTRANSFERASE-RELATED"/>
    <property type="match status" value="1"/>
</dbReference>
<feature type="domain" description="N-acetyltransferase" evidence="3">
    <location>
        <begin position="23"/>
        <end position="160"/>
    </location>
</feature>
<dbReference type="AlphaFoldDB" id="A0A939T3D1"/>
<dbReference type="GO" id="GO:0016747">
    <property type="term" value="F:acyltransferase activity, transferring groups other than amino-acyl groups"/>
    <property type="evidence" value="ECO:0007669"/>
    <property type="project" value="InterPro"/>
</dbReference>
<keyword evidence="2" id="KW-0012">Acyltransferase</keyword>
<evidence type="ECO:0000259" key="3">
    <source>
        <dbReference type="PROSITE" id="PS51186"/>
    </source>
</evidence>
<dbReference type="PROSITE" id="PS51186">
    <property type="entry name" value="GNAT"/>
    <property type="match status" value="1"/>
</dbReference>